<accession>A0A0M9VUN9</accession>
<name>A0A0M9VUN9_ESCWE</name>
<evidence type="ECO:0000256" key="1">
    <source>
        <dbReference type="SAM" id="Phobius"/>
    </source>
</evidence>
<dbReference type="PANTHER" id="PTHR39599:SF2">
    <property type="entry name" value="ANCHORED PROTEIN, PUTATIVE (AFU_ORTHOLOGUE AFUA_1G09650)-RELATED"/>
    <property type="match status" value="1"/>
</dbReference>
<feature type="signal peptide" evidence="2">
    <location>
        <begin position="1"/>
        <end position="22"/>
    </location>
</feature>
<evidence type="ECO:0008006" key="5">
    <source>
        <dbReference type="Google" id="ProtNLM"/>
    </source>
</evidence>
<dbReference type="PANTHER" id="PTHR39599">
    <property type="entry name" value="GPI-ANCHORED PROTEIN (EUROFUNG)-RELATED-RELATED"/>
    <property type="match status" value="1"/>
</dbReference>
<protein>
    <recommendedName>
        <fullName evidence="5">GPI anchored protein</fullName>
    </recommendedName>
</protein>
<dbReference type="Proteomes" id="UP000053831">
    <property type="component" value="Unassembled WGS sequence"/>
</dbReference>
<keyword evidence="4" id="KW-1185">Reference proteome</keyword>
<dbReference type="EMBL" id="LGSR01000018">
    <property type="protein sequence ID" value="KOS20113.1"/>
    <property type="molecule type" value="Genomic_DNA"/>
</dbReference>
<gene>
    <name evidence="3" type="ORF">ESCO_006142</name>
</gene>
<keyword evidence="2" id="KW-0732">Signal</keyword>
<proteinExistence type="predicted"/>
<evidence type="ECO:0000313" key="3">
    <source>
        <dbReference type="EMBL" id="KOS20113.1"/>
    </source>
</evidence>
<evidence type="ECO:0000256" key="2">
    <source>
        <dbReference type="SAM" id="SignalP"/>
    </source>
</evidence>
<dbReference type="STRING" id="150374.A0A0M9VUN9"/>
<dbReference type="OrthoDB" id="2426396at2759"/>
<organism evidence="3 4">
    <name type="scientific">Escovopsis weberi</name>
    <dbReference type="NCBI Taxonomy" id="150374"/>
    <lineage>
        <taxon>Eukaryota</taxon>
        <taxon>Fungi</taxon>
        <taxon>Dikarya</taxon>
        <taxon>Ascomycota</taxon>
        <taxon>Pezizomycotina</taxon>
        <taxon>Sordariomycetes</taxon>
        <taxon>Hypocreomycetidae</taxon>
        <taxon>Hypocreales</taxon>
        <taxon>Hypocreaceae</taxon>
        <taxon>Escovopsis</taxon>
    </lineage>
</organism>
<reference evidence="3 4" key="1">
    <citation type="submission" date="2015-07" db="EMBL/GenBank/DDBJ databases">
        <title>The genome of the fungus Escovopsis weberi, a specialized disease agent of ant agriculture.</title>
        <authorList>
            <person name="de Man T.J."/>
            <person name="Stajich J.E."/>
            <person name="Kubicek C.P."/>
            <person name="Chenthamara K."/>
            <person name="Atanasova L."/>
            <person name="Druzhinina I.S."/>
            <person name="Birnbaum S."/>
            <person name="Barribeau S.M."/>
            <person name="Teiling C."/>
            <person name="Suen G."/>
            <person name="Currie C."/>
            <person name="Gerardo N.M."/>
        </authorList>
    </citation>
    <scope>NUCLEOTIDE SEQUENCE [LARGE SCALE GENOMIC DNA]</scope>
</reference>
<feature type="chain" id="PRO_5005839397" description="GPI anchored protein" evidence="2">
    <location>
        <begin position="23"/>
        <end position="430"/>
    </location>
</feature>
<keyword evidence="1" id="KW-0472">Membrane</keyword>
<comment type="caution">
    <text evidence="3">The sequence shown here is derived from an EMBL/GenBank/DDBJ whole genome shotgun (WGS) entry which is preliminary data.</text>
</comment>
<keyword evidence="1" id="KW-0812">Transmembrane</keyword>
<feature type="transmembrane region" description="Helical" evidence="1">
    <location>
        <begin position="265"/>
        <end position="288"/>
    </location>
</feature>
<keyword evidence="1" id="KW-1133">Transmembrane helix</keyword>
<evidence type="ECO:0000313" key="4">
    <source>
        <dbReference type="Proteomes" id="UP000053831"/>
    </source>
</evidence>
<sequence length="430" mass="44136">MAPISRVILATLALCLSDAVAGDSLPTAIKKQHPDSSEKIHLRDLDFAPLIPRLPPLEAAAARLNTSDTEIEHEIKHEHEHEGTLRRAAEALARLQRRTSCPLGMTSCDDIGSPDKCCPAGTYCTSVQDQSVGHVACCPNGATCGGGVGSCPAGAASCAAELGGGCCIPGYVCQGTGCVPSDSATVTVVAPPPTQTITMTQTTIVAGNPTTVVVTLTITQTAAPPTFTRTETETQWLCDGRGPLEAHCRVDSPSDAYRFNHRANVLLLFFLLLLLIIIIIILIVGIVYTQSGTQTGCPTGFYGCSAVHGGGCCRTERDCGVLSCPVPSSTIITHGVTVVVPASDVPATATSTCAGGWFLCGSDAGPVPGCCPSGWACGTASCFAKRASSTSQVQKDAPAKNAAAARGSTPNGQAFRAVMGSLGLLLAVLI</sequence>
<dbReference type="AlphaFoldDB" id="A0A0M9VUN9"/>